<name>A0A550C335_9AGAR</name>
<accession>A0A550C335</accession>
<feature type="compositionally biased region" description="Polar residues" evidence="1">
    <location>
        <begin position="91"/>
        <end position="103"/>
    </location>
</feature>
<dbReference type="Proteomes" id="UP000320762">
    <property type="component" value="Unassembled WGS sequence"/>
</dbReference>
<protein>
    <submittedName>
        <fullName evidence="2">Uncharacterized protein</fullName>
    </submittedName>
</protein>
<sequence>MSDTSLNTPTNPRRGSVSNSSAAPSGIPSLRSLRSLLPFGPSKNTTPSRTPSKASTKSPTKDGSFYHSKSMSMSIGASPQPPQASTPSRGALSSFTRKASATASLGKDRKGSLSKDATPGRASLAWDARMSASLPSRDRSKQTSALPVISIHRNFSDGSDDAIDLEKELNTPLHGLGGRKLSSLSSRLEKPLPREPGGSSPAPSTQQLDLDIAAGEFLYFLMRKPFADRYHQTPSHLS</sequence>
<evidence type="ECO:0000313" key="4">
    <source>
        <dbReference type="Proteomes" id="UP000320762"/>
    </source>
</evidence>
<feature type="compositionally biased region" description="Polar residues" evidence="1">
    <location>
        <begin position="1"/>
        <end position="23"/>
    </location>
</feature>
<proteinExistence type="predicted"/>
<feature type="region of interest" description="Disordered" evidence="1">
    <location>
        <begin position="1"/>
        <end position="157"/>
    </location>
</feature>
<dbReference type="OrthoDB" id="2942551at2759"/>
<feature type="region of interest" description="Disordered" evidence="1">
    <location>
        <begin position="170"/>
        <end position="207"/>
    </location>
</feature>
<dbReference type="EMBL" id="VDMD01000030">
    <property type="protein sequence ID" value="TRM59126.1"/>
    <property type="molecule type" value="Genomic_DNA"/>
</dbReference>
<evidence type="ECO:0000313" key="2">
    <source>
        <dbReference type="EMBL" id="TRM59126.1"/>
    </source>
</evidence>
<reference evidence="2" key="2">
    <citation type="submission" date="2019-06" db="EMBL/GenBank/DDBJ databases">
        <authorList>
            <consortium name="DOE Joint Genome Institute"/>
            <person name="Ahrendt S.R."/>
            <person name="Cantor M.N."/>
            <person name="Hua S.X."/>
        </authorList>
    </citation>
    <scope>NUCLEOTIDE SEQUENCE</scope>
    <source>
        <strain evidence="2">NL-1724</strain>
    </source>
</reference>
<evidence type="ECO:0000313" key="3">
    <source>
        <dbReference type="EMBL" id="TRM60820.1"/>
    </source>
</evidence>
<feature type="compositionally biased region" description="Polar residues" evidence="1">
    <location>
        <begin position="43"/>
        <end position="58"/>
    </location>
</feature>
<comment type="caution">
    <text evidence="2">The sequence shown here is derived from an EMBL/GenBank/DDBJ whole genome shotgun (WGS) entry which is preliminary data.</text>
</comment>
<organism evidence="2 4">
    <name type="scientific">Schizophyllum amplum</name>
    <dbReference type="NCBI Taxonomy" id="97359"/>
    <lineage>
        <taxon>Eukaryota</taxon>
        <taxon>Fungi</taxon>
        <taxon>Dikarya</taxon>
        <taxon>Basidiomycota</taxon>
        <taxon>Agaricomycotina</taxon>
        <taxon>Agaricomycetes</taxon>
        <taxon>Agaricomycetidae</taxon>
        <taxon>Agaricales</taxon>
        <taxon>Schizophyllaceae</taxon>
        <taxon>Schizophyllum</taxon>
    </lineage>
</organism>
<gene>
    <name evidence="3" type="ORF">BD626DRAFT_406943</name>
    <name evidence="2" type="ORF">BD626DRAFT_409568</name>
</gene>
<reference evidence="2 4" key="1">
    <citation type="journal article" date="2019" name="New Phytol.">
        <title>Comparative genomics reveals unique wood-decay strategies and fruiting body development in the Schizophyllaceae.</title>
        <authorList>
            <person name="Almasi E."/>
            <person name="Sahu N."/>
            <person name="Krizsan K."/>
            <person name="Balint B."/>
            <person name="Kovacs G.M."/>
            <person name="Kiss B."/>
            <person name="Cseklye J."/>
            <person name="Drula E."/>
            <person name="Henrissat B."/>
            <person name="Nagy I."/>
            <person name="Chovatia M."/>
            <person name="Adam C."/>
            <person name="LaButti K."/>
            <person name="Lipzen A."/>
            <person name="Riley R."/>
            <person name="Grigoriev I.V."/>
            <person name="Nagy L.G."/>
        </authorList>
    </citation>
    <scope>NUCLEOTIDE SEQUENCE [LARGE SCALE GENOMIC DNA]</scope>
    <source>
        <strain evidence="2 4">NL-1724</strain>
    </source>
</reference>
<evidence type="ECO:0000256" key="1">
    <source>
        <dbReference type="SAM" id="MobiDB-lite"/>
    </source>
</evidence>
<keyword evidence="4" id="KW-1185">Reference proteome</keyword>
<dbReference type="EMBL" id="VDMD01000020">
    <property type="protein sequence ID" value="TRM60820.1"/>
    <property type="molecule type" value="Genomic_DNA"/>
</dbReference>
<feature type="compositionally biased region" description="Low complexity" evidence="1">
    <location>
        <begin position="24"/>
        <end position="42"/>
    </location>
</feature>
<dbReference type="AlphaFoldDB" id="A0A550C335"/>